<keyword evidence="4" id="KW-0283">Flagellar rotation</keyword>
<dbReference type="InterPro" id="IPR002898">
    <property type="entry name" value="MotA_ExbB_proton_chnl"/>
</dbReference>
<keyword evidence="5 8" id="KW-1133">Transmembrane helix</keyword>
<dbReference type="Pfam" id="PF20560">
    <property type="entry name" value="MotA_N"/>
    <property type="match status" value="1"/>
</dbReference>
<dbReference type="InterPro" id="IPR047055">
    <property type="entry name" value="MotA-like"/>
</dbReference>
<evidence type="ECO:0000313" key="11">
    <source>
        <dbReference type="EMBL" id="BBP01137.1"/>
    </source>
</evidence>
<dbReference type="PANTHER" id="PTHR30433">
    <property type="entry name" value="CHEMOTAXIS PROTEIN MOTA"/>
    <property type="match status" value="1"/>
</dbReference>
<dbReference type="PANTHER" id="PTHR30433:SF3">
    <property type="entry name" value="MOTILITY PROTEIN A"/>
    <property type="match status" value="1"/>
</dbReference>
<name>A0A809SE62_9PROT</name>
<evidence type="ECO:0000256" key="6">
    <source>
        <dbReference type="ARBA" id="ARBA00023136"/>
    </source>
</evidence>
<dbReference type="EMBL" id="AP021881">
    <property type="protein sequence ID" value="BBP01137.1"/>
    <property type="molecule type" value="Genomic_DNA"/>
</dbReference>
<dbReference type="AlphaFoldDB" id="A0A809SE62"/>
<protein>
    <submittedName>
        <fullName evidence="11">Flagellar motor protein</fullName>
    </submittedName>
</protein>
<dbReference type="GO" id="GO:0005886">
    <property type="term" value="C:plasma membrane"/>
    <property type="evidence" value="ECO:0007669"/>
    <property type="project" value="UniProtKB-SubCell"/>
</dbReference>
<feature type="transmembrane region" description="Helical" evidence="8">
    <location>
        <begin position="149"/>
        <end position="169"/>
    </location>
</feature>
<comment type="similarity">
    <text evidence="7">Belongs to the exbB/tolQ family.</text>
</comment>
<feature type="domain" description="MotA/TolQ/ExbB proton channel" evidence="9">
    <location>
        <begin position="103"/>
        <end position="219"/>
    </location>
</feature>
<dbReference type="NCBIfam" id="NF006583">
    <property type="entry name" value="PRK09109.1"/>
    <property type="match status" value="1"/>
</dbReference>
<dbReference type="KEGG" id="sniv:SFSGTM_18450"/>
<keyword evidence="11" id="KW-0966">Cell projection</keyword>
<proteinExistence type="inferred from homology"/>
<evidence type="ECO:0000313" key="12">
    <source>
        <dbReference type="Proteomes" id="UP000463939"/>
    </source>
</evidence>
<dbReference type="InterPro" id="IPR046786">
    <property type="entry name" value="MotA_N"/>
</dbReference>
<evidence type="ECO:0000256" key="2">
    <source>
        <dbReference type="ARBA" id="ARBA00022475"/>
    </source>
</evidence>
<evidence type="ECO:0000256" key="4">
    <source>
        <dbReference type="ARBA" id="ARBA00022779"/>
    </source>
</evidence>
<keyword evidence="2" id="KW-1003">Cell membrane</keyword>
<keyword evidence="12" id="KW-1185">Reference proteome</keyword>
<keyword evidence="7" id="KW-0653">Protein transport</keyword>
<organism evidence="11 12">
    <name type="scientific">Sulfuriferula nivalis</name>
    <dbReference type="NCBI Taxonomy" id="2675298"/>
    <lineage>
        <taxon>Bacteria</taxon>
        <taxon>Pseudomonadati</taxon>
        <taxon>Pseudomonadota</taxon>
        <taxon>Betaproteobacteria</taxon>
        <taxon>Nitrosomonadales</taxon>
        <taxon>Sulfuricellaceae</taxon>
        <taxon>Sulfuriferula</taxon>
    </lineage>
</organism>
<dbReference type="GO" id="GO:0015031">
    <property type="term" value="P:protein transport"/>
    <property type="evidence" value="ECO:0007669"/>
    <property type="project" value="UniProtKB-KW"/>
</dbReference>
<evidence type="ECO:0000259" key="10">
    <source>
        <dbReference type="Pfam" id="PF20560"/>
    </source>
</evidence>
<feature type="domain" description="Motility protein A N-terminal" evidence="10">
    <location>
        <begin position="7"/>
        <end position="78"/>
    </location>
</feature>
<feature type="transmembrane region" description="Helical" evidence="8">
    <location>
        <begin position="34"/>
        <end position="55"/>
    </location>
</feature>
<evidence type="ECO:0000256" key="1">
    <source>
        <dbReference type="ARBA" id="ARBA00004651"/>
    </source>
</evidence>
<evidence type="ECO:0000256" key="8">
    <source>
        <dbReference type="SAM" id="Phobius"/>
    </source>
</evidence>
<keyword evidence="11" id="KW-0969">Cilium</keyword>
<evidence type="ECO:0000256" key="5">
    <source>
        <dbReference type="ARBA" id="ARBA00022989"/>
    </source>
</evidence>
<dbReference type="Pfam" id="PF01618">
    <property type="entry name" value="MotA_ExbB"/>
    <property type="match status" value="1"/>
</dbReference>
<dbReference type="RefSeq" id="WP_162084951.1">
    <property type="nucleotide sequence ID" value="NZ_AP021881.1"/>
</dbReference>
<keyword evidence="7" id="KW-0813">Transport</keyword>
<keyword evidence="3 8" id="KW-0812">Transmembrane</keyword>
<reference evidence="12" key="1">
    <citation type="submission" date="2019-11" db="EMBL/GenBank/DDBJ databases">
        <title>Isolation and characterization of a novel species in the genus Sulfuriferula.</title>
        <authorList>
            <person name="Mochizuki J."/>
            <person name="Kojima H."/>
            <person name="Fukui M."/>
        </authorList>
    </citation>
    <scope>NUCLEOTIDE SEQUENCE [LARGE SCALE GENOMIC DNA]</scope>
    <source>
        <strain evidence="12">SGTM</strain>
    </source>
</reference>
<evidence type="ECO:0000256" key="7">
    <source>
        <dbReference type="RuleBase" id="RU004057"/>
    </source>
</evidence>
<sequence length="246" mass="26854">MDWGSLTGIILALAAVLVAHLLDGGHIGSLLQPAAFIIVVVGTLGAVLIQTRLPVFKRGMRMLRWLFKPPEDTRPAIMREIFVWSNTARREGLLSLEPYMRSSKHAFTAKGLRLIIDGIDAEKLRAILDTEIDAYALEQRQAVKIWEAAGGYSPTIGILGAVLGLIHVMENLTDPAKLGSGIAVAFVATIYGVGFANLFFLPISNRLKVIVNQSVRAHEMIADGLLLIINGENPHVVEDRLAAYLR</sequence>
<keyword evidence="6 8" id="KW-0472">Membrane</keyword>
<gene>
    <name evidence="11" type="primary">motC</name>
    <name evidence="11" type="ORF">SFSGTM_18450</name>
</gene>
<keyword evidence="11" id="KW-0282">Flagellum</keyword>
<feature type="transmembrane region" description="Helical" evidence="8">
    <location>
        <begin position="181"/>
        <end position="201"/>
    </location>
</feature>
<accession>A0A809SE62</accession>
<comment type="subcellular location">
    <subcellularLocation>
        <location evidence="1">Cell membrane</location>
        <topology evidence="1">Multi-pass membrane protein</topology>
    </subcellularLocation>
    <subcellularLocation>
        <location evidence="7">Membrane</location>
        <topology evidence="7">Multi-pass membrane protein</topology>
    </subcellularLocation>
</comment>
<dbReference type="Proteomes" id="UP000463939">
    <property type="component" value="Chromosome"/>
</dbReference>
<dbReference type="GO" id="GO:0006935">
    <property type="term" value="P:chemotaxis"/>
    <property type="evidence" value="ECO:0007669"/>
    <property type="project" value="InterPro"/>
</dbReference>
<evidence type="ECO:0000256" key="3">
    <source>
        <dbReference type="ARBA" id="ARBA00022692"/>
    </source>
</evidence>
<evidence type="ECO:0000259" key="9">
    <source>
        <dbReference type="Pfam" id="PF01618"/>
    </source>
</evidence>
<dbReference type="GO" id="GO:0071978">
    <property type="term" value="P:bacterial-type flagellum-dependent swarming motility"/>
    <property type="evidence" value="ECO:0007669"/>
    <property type="project" value="InterPro"/>
</dbReference>